<dbReference type="GeneID" id="27345971"/>
<dbReference type="GO" id="GO:0016020">
    <property type="term" value="C:membrane"/>
    <property type="evidence" value="ECO:0007669"/>
    <property type="project" value="UniProtKB-SubCell"/>
</dbReference>
<dbReference type="EMBL" id="KN847043">
    <property type="protein sequence ID" value="KIW26995.1"/>
    <property type="molecule type" value="Genomic_DNA"/>
</dbReference>
<dbReference type="STRING" id="569365.A0A0D2C963"/>
<protein>
    <submittedName>
        <fullName evidence="7">Uncharacterized protein</fullName>
    </submittedName>
</protein>
<feature type="binding site" evidence="6">
    <location>
        <position position="113"/>
    </location>
    <ligand>
        <name>Zn(2+)</name>
        <dbReference type="ChEBI" id="CHEBI:29105"/>
    </ligand>
</feature>
<dbReference type="VEuPathDB" id="FungiDB:PV07_06777"/>
<dbReference type="PANTHER" id="PTHR20855:SF52">
    <property type="entry name" value="ADIPONECTIN RECEPTOR PROTEIN"/>
    <property type="match status" value="1"/>
</dbReference>
<dbReference type="InterPro" id="IPR004254">
    <property type="entry name" value="AdipoR/HlyIII-related"/>
</dbReference>
<comment type="similarity">
    <text evidence="2">Belongs to the ADIPOR family.</text>
</comment>
<evidence type="ECO:0000313" key="7">
    <source>
        <dbReference type="EMBL" id="KIW26995.1"/>
    </source>
</evidence>
<comment type="subcellular location">
    <subcellularLocation>
        <location evidence="1">Membrane</location>
        <topology evidence="1">Multi-pass membrane protein</topology>
    </subcellularLocation>
</comment>
<evidence type="ECO:0000256" key="2">
    <source>
        <dbReference type="ARBA" id="ARBA00007018"/>
    </source>
</evidence>
<evidence type="ECO:0000313" key="8">
    <source>
        <dbReference type="Proteomes" id="UP000054466"/>
    </source>
</evidence>
<keyword evidence="3" id="KW-0812">Transmembrane</keyword>
<keyword evidence="6" id="KW-0862">Zinc</keyword>
<evidence type="ECO:0000256" key="1">
    <source>
        <dbReference type="ARBA" id="ARBA00004141"/>
    </source>
</evidence>
<name>A0A0D2C963_9EURO</name>
<dbReference type="GO" id="GO:0046872">
    <property type="term" value="F:metal ion binding"/>
    <property type="evidence" value="ECO:0007669"/>
    <property type="project" value="UniProtKB-KW"/>
</dbReference>
<keyword evidence="8" id="KW-1185">Reference proteome</keyword>
<dbReference type="RefSeq" id="XP_016247211.1">
    <property type="nucleotide sequence ID" value="XM_016393792.1"/>
</dbReference>
<keyword evidence="5" id="KW-0472">Membrane</keyword>
<evidence type="ECO:0000256" key="4">
    <source>
        <dbReference type="ARBA" id="ARBA00022989"/>
    </source>
</evidence>
<keyword evidence="6" id="KW-0479">Metal-binding</keyword>
<dbReference type="Proteomes" id="UP000054466">
    <property type="component" value="Unassembled WGS sequence"/>
</dbReference>
<dbReference type="GO" id="GO:0038023">
    <property type="term" value="F:signaling receptor activity"/>
    <property type="evidence" value="ECO:0007669"/>
    <property type="project" value="TreeGrafter"/>
</dbReference>
<sequence>MAKVAPLSQPMAVPDGALQTDEPNVATHWPLKAPKIRYWDGYTTTSSLKEDIQRQHPGHMHPGGGAWSEACRQIGAQWYLAEALTLLLGVGLFVGCIPERFSPGSFDVWGHSHQQFHVCMVLGAAFHHVALVHEYRCRQSHPRLLSRECPNTYCQFRRPWS</sequence>
<feature type="binding site" evidence="6">
    <location>
        <position position="117"/>
    </location>
    <ligand>
        <name>Zn(2+)</name>
        <dbReference type="ChEBI" id="CHEBI:29105"/>
    </ligand>
</feature>
<dbReference type="OrthoDB" id="529367at2759"/>
<keyword evidence="4" id="KW-1133">Transmembrane helix</keyword>
<accession>A0A0D2C963</accession>
<evidence type="ECO:0000256" key="3">
    <source>
        <dbReference type="ARBA" id="ARBA00022692"/>
    </source>
</evidence>
<dbReference type="Pfam" id="PF03006">
    <property type="entry name" value="HlyIII"/>
    <property type="match status" value="1"/>
</dbReference>
<proteinExistence type="inferred from homology"/>
<reference evidence="7 8" key="1">
    <citation type="submission" date="2015-01" db="EMBL/GenBank/DDBJ databases">
        <title>The Genome Sequence of Cladophialophora immunda CBS83496.</title>
        <authorList>
            <consortium name="The Broad Institute Genomics Platform"/>
            <person name="Cuomo C."/>
            <person name="de Hoog S."/>
            <person name="Gorbushina A."/>
            <person name="Stielow B."/>
            <person name="Teixiera M."/>
            <person name="Abouelleil A."/>
            <person name="Chapman S.B."/>
            <person name="Priest M."/>
            <person name="Young S.K."/>
            <person name="Wortman J."/>
            <person name="Nusbaum C."/>
            <person name="Birren B."/>
        </authorList>
    </citation>
    <scope>NUCLEOTIDE SEQUENCE [LARGE SCALE GENOMIC DNA]</scope>
    <source>
        <strain evidence="7 8">CBS 83496</strain>
    </source>
</reference>
<dbReference type="PANTHER" id="PTHR20855">
    <property type="entry name" value="ADIPOR/PROGESTIN RECEPTOR-RELATED"/>
    <property type="match status" value="1"/>
</dbReference>
<gene>
    <name evidence="7" type="ORF">PV07_06777</name>
</gene>
<dbReference type="HOGENOM" id="CLU_1643495_0_0_1"/>
<dbReference type="AlphaFoldDB" id="A0A0D2C963"/>
<organism evidence="7 8">
    <name type="scientific">Cladophialophora immunda</name>
    <dbReference type="NCBI Taxonomy" id="569365"/>
    <lineage>
        <taxon>Eukaryota</taxon>
        <taxon>Fungi</taxon>
        <taxon>Dikarya</taxon>
        <taxon>Ascomycota</taxon>
        <taxon>Pezizomycotina</taxon>
        <taxon>Eurotiomycetes</taxon>
        <taxon>Chaetothyriomycetidae</taxon>
        <taxon>Chaetothyriales</taxon>
        <taxon>Herpotrichiellaceae</taxon>
        <taxon>Cladophialophora</taxon>
    </lineage>
</organism>
<evidence type="ECO:0000256" key="6">
    <source>
        <dbReference type="PIRSR" id="PIRSR604254-1"/>
    </source>
</evidence>
<evidence type="ECO:0000256" key="5">
    <source>
        <dbReference type="ARBA" id="ARBA00023136"/>
    </source>
</evidence>